<evidence type="ECO:0000313" key="1">
    <source>
        <dbReference type="EMBL" id="SFP70661.1"/>
    </source>
</evidence>
<evidence type="ECO:0000313" key="2">
    <source>
        <dbReference type="Proteomes" id="UP000198577"/>
    </source>
</evidence>
<gene>
    <name evidence="1" type="ORF">SAMN05444406_102153</name>
</gene>
<dbReference type="AlphaFoldDB" id="A0A1I5SJ32"/>
<protein>
    <recommendedName>
        <fullName evidence="3">ABC transporter substrate-binding protein</fullName>
    </recommendedName>
</protein>
<dbReference type="OrthoDB" id="9810814at2"/>
<reference evidence="1 2" key="1">
    <citation type="submission" date="2016-10" db="EMBL/GenBank/DDBJ databases">
        <authorList>
            <person name="de Groot N.N."/>
        </authorList>
    </citation>
    <scope>NUCLEOTIDE SEQUENCE [LARGE SCALE GENOMIC DNA]</scope>
    <source>
        <strain evidence="1 2">DSM 20678</strain>
    </source>
</reference>
<evidence type="ECO:0008006" key="3">
    <source>
        <dbReference type="Google" id="ProtNLM"/>
    </source>
</evidence>
<accession>A0A1I5SJ32</accession>
<dbReference type="Proteomes" id="UP000198577">
    <property type="component" value="Unassembled WGS sequence"/>
</dbReference>
<sequence length="251" mass="29209">MKYHIDTIPVWDAYHQGGECPLCNLEDRLEKSYVDSFLGASVMEPDTRIEVNKTGFCSHHFKLLYAAQNRLGLALMTHTHLKEFMEKFEHHCNALLRATKNKGSSVINNIIRRKKEVDQFIAEFEGWLTMQHGQCIICNRMSNAMNRYAYTILYLWDTDKEFKKALESSKGFCLKHLALTTKIARETLPAPKQTLWLADVIPLQIKSFHNLEQELYQFINKFDYRNQDKPLGSAKDSLPRTIQKLTGKFMD</sequence>
<dbReference type="STRING" id="937334.SAMN05444406_102153"/>
<dbReference type="RefSeq" id="WP_025747012.1">
    <property type="nucleotide sequence ID" value="NZ_FOXR01000002.1"/>
</dbReference>
<organism evidence="1 2">
    <name type="scientific">Caldicoprobacter faecalis</name>
    <dbReference type="NCBI Taxonomy" id="937334"/>
    <lineage>
        <taxon>Bacteria</taxon>
        <taxon>Bacillati</taxon>
        <taxon>Bacillota</taxon>
        <taxon>Clostridia</taxon>
        <taxon>Caldicoprobacterales</taxon>
        <taxon>Caldicoprobacteraceae</taxon>
        <taxon>Caldicoprobacter</taxon>
    </lineage>
</organism>
<dbReference type="EMBL" id="FOXR01000002">
    <property type="protein sequence ID" value="SFP70661.1"/>
    <property type="molecule type" value="Genomic_DNA"/>
</dbReference>
<dbReference type="InterPro" id="IPR045706">
    <property type="entry name" value="DUF6062"/>
</dbReference>
<proteinExistence type="predicted"/>
<keyword evidence="2" id="KW-1185">Reference proteome</keyword>
<dbReference type="Pfam" id="PF19538">
    <property type="entry name" value="DUF6062"/>
    <property type="match status" value="1"/>
</dbReference>
<name>A0A1I5SJ32_9FIRM</name>